<dbReference type="AlphaFoldDB" id="A0A7X2NRC8"/>
<dbReference type="CDD" id="cd05826">
    <property type="entry name" value="Sortase_B"/>
    <property type="match status" value="1"/>
</dbReference>
<feature type="transmembrane region" description="Helical" evidence="2">
    <location>
        <begin position="12"/>
        <end position="31"/>
    </location>
</feature>
<keyword evidence="2" id="KW-0812">Transmembrane</keyword>
<keyword evidence="2" id="KW-0472">Membrane</keyword>
<keyword evidence="2" id="KW-1133">Transmembrane helix</keyword>
<dbReference type="Proteomes" id="UP000461880">
    <property type="component" value="Unassembled WGS sequence"/>
</dbReference>
<dbReference type="Gene3D" id="2.40.260.10">
    <property type="entry name" value="Sortase"/>
    <property type="match status" value="1"/>
</dbReference>
<evidence type="ECO:0000256" key="1">
    <source>
        <dbReference type="SAM" id="MobiDB-lite"/>
    </source>
</evidence>
<protein>
    <submittedName>
        <fullName evidence="3">Class B sortase</fullName>
    </submittedName>
</protein>
<accession>A0A7X2NRC8</accession>
<dbReference type="RefSeq" id="WP_154503785.1">
    <property type="nucleotide sequence ID" value="NZ_VUMN01000007.1"/>
</dbReference>
<dbReference type="EMBL" id="VUMN01000007">
    <property type="protein sequence ID" value="MSS58169.1"/>
    <property type="molecule type" value="Genomic_DNA"/>
</dbReference>
<dbReference type="InterPro" id="IPR023365">
    <property type="entry name" value="Sortase_dom-sf"/>
</dbReference>
<name>A0A7X2NRC8_9FIRM</name>
<gene>
    <name evidence="3" type="ORF">FYJ51_04535</name>
</gene>
<evidence type="ECO:0000313" key="3">
    <source>
        <dbReference type="EMBL" id="MSS58169.1"/>
    </source>
</evidence>
<sequence>MKKRKLRNNIKVFLIAGGVLVAVILGLLIAISRKSRLQEASDIETSTPVPSASATPEQHQPYEFSKADLAEIRDELRRDRIINGDVKAILAFPSGLVHEPVLQGSDNTKYLYEDWKTGDSLSYGSITMDYENDLDQDDMNTIIYGHYIYEFRNEDRSLVFTPLALLQEEENYEANRYVALVTEKDIRYYEVASVYDCPMVDVENGQVTEEDLQFNLVTYDPDYFQTYLNAVKQHQYYDTGIAIQSSDHLLSLQTCIEEKPESREIVLCREVDRVFFTD</sequence>
<feature type="region of interest" description="Disordered" evidence="1">
    <location>
        <begin position="40"/>
        <end position="59"/>
    </location>
</feature>
<proteinExistence type="predicted"/>
<feature type="compositionally biased region" description="Polar residues" evidence="1">
    <location>
        <begin position="43"/>
        <end position="58"/>
    </location>
</feature>
<organism evidence="3 4">
    <name type="scientific">Stecheria intestinalis</name>
    <dbReference type="NCBI Taxonomy" id="2606630"/>
    <lineage>
        <taxon>Bacteria</taxon>
        <taxon>Bacillati</taxon>
        <taxon>Bacillota</taxon>
        <taxon>Erysipelotrichia</taxon>
        <taxon>Erysipelotrichales</taxon>
        <taxon>Erysipelotrichaceae</taxon>
        <taxon>Stecheria</taxon>
    </lineage>
</organism>
<keyword evidence="4" id="KW-1185">Reference proteome</keyword>
<reference evidence="3 4" key="1">
    <citation type="submission" date="2019-08" db="EMBL/GenBank/DDBJ databases">
        <title>In-depth cultivation of the pig gut microbiome towards novel bacterial diversity and tailored functional studies.</title>
        <authorList>
            <person name="Wylensek D."/>
            <person name="Hitch T.C.A."/>
            <person name="Clavel T."/>
        </authorList>
    </citation>
    <scope>NUCLEOTIDE SEQUENCE [LARGE SCALE GENOMIC DNA]</scope>
    <source>
        <strain evidence="3 4">Oil+RF-744-GAM-WT-6</strain>
    </source>
</reference>
<comment type="caution">
    <text evidence="3">The sequence shown here is derived from an EMBL/GenBank/DDBJ whole genome shotgun (WGS) entry which is preliminary data.</text>
</comment>
<dbReference type="InterPro" id="IPR009835">
    <property type="entry name" value="SrtB"/>
</dbReference>
<evidence type="ECO:0000256" key="2">
    <source>
        <dbReference type="SAM" id="Phobius"/>
    </source>
</evidence>
<evidence type="ECO:0000313" key="4">
    <source>
        <dbReference type="Proteomes" id="UP000461880"/>
    </source>
</evidence>
<dbReference type="SUPFAM" id="SSF63817">
    <property type="entry name" value="Sortase"/>
    <property type="match status" value="1"/>
</dbReference>